<evidence type="ECO:0000313" key="3">
    <source>
        <dbReference type="Proteomes" id="UP000299211"/>
    </source>
</evidence>
<dbReference type="AlphaFoldDB" id="A0A4D4NAA1"/>
<dbReference type="Proteomes" id="UP000299211">
    <property type="component" value="Unassembled WGS sequence"/>
</dbReference>
<evidence type="ECO:0000313" key="2">
    <source>
        <dbReference type="EMBL" id="GDY80087.1"/>
    </source>
</evidence>
<evidence type="ECO:0000313" key="4">
    <source>
        <dbReference type="Proteomes" id="UP000302139"/>
    </source>
</evidence>
<proteinExistence type="predicted"/>
<gene>
    <name evidence="1" type="ORF">SAV14893_092130</name>
    <name evidence="2" type="ORF">SAV31267_095720</name>
</gene>
<accession>A0A4D4NAA1</accession>
<protein>
    <submittedName>
        <fullName evidence="2">Uncharacterized protein</fullName>
    </submittedName>
</protein>
<evidence type="ECO:0000313" key="1">
    <source>
        <dbReference type="EMBL" id="GDY69820.1"/>
    </source>
</evidence>
<reference evidence="1 4" key="2">
    <citation type="submission" date="2019-04" db="EMBL/GenBank/DDBJ databases">
        <title>Draft genome sequences of Streptomyces avermitilis NBRC 14893.</title>
        <authorList>
            <person name="Komaki H."/>
            <person name="Tamura T."/>
            <person name="Hosoyama A."/>
        </authorList>
    </citation>
    <scope>NUCLEOTIDE SEQUENCE [LARGE SCALE GENOMIC DNA]</scope>
    <source>
        <strain evidence="1 4">NBRC 14893</strain>
    </source>
</reference>
<sequence>MVLVGTELVSRIQAGAQQGSSDLPGARVPGGCQCAVVAQVPELAGRLVRSAVPADRRAGAGWAQIGAGLGISAEGARSRFGRVRGSPSGACRGK</sequence>
<dbReference type="EMBL" id="BJHY01000002">
    <property type="protein sequence ID" value="GDY80087.1"/>
    <property type="molecule type" value="Genomic_DNA"/>
</dbReference>
<reference evidence="2 3" key="1">
    <citation type="submission" date="2019-04" db="EMBL/GenBank/DDBJ databases">
        <title>Draft genome sequences of Streptomyces avermitilis ATCC 31267.</title>
        <authorList>
            <person name="Komaki H."/>
            <person name="Tamura T."/>
            <person name="Hosoyama A."/>
        </authorList>
    </citation>
    <scope>NUCLEOTIDE SEQUENCE [LARGE SCALE GENOMIC DNA]</scope>
    <source>
        <strain evidence="2 3">ATCC 31267</strain>
    </source>
</reference>
<dbReference type="EMBL" id="BJHX01000003">
    <property type="protein sequence ID" value="GDY69820.1"/>
    <property type="molecule type" value="Genomic_DNA"/>
</dbReference>
<organism evidence="2 3">
    <name type="scientific">Streptomyces avermitilis</name>
    <dbReference type="NCBI Taxonomy" id="33903"/>
    <lineage>
        <taxon>Bacteria</taxon>
        <taxon>Bacillati</taxon>
        <taxon>Actinomycetota</taxon>
        <taxon>Actinomycetes</taxon>
        <taxon>Kitasatosporales</taxon>
        <taxon>Streptomycetaceae</taxon>
        <taxon>Streptomyces</taxon>
    </lineage>
</organism>
<comment type="caution">
    <text evidence="2">The sequence shown here is derived from an EMBL/GenBank/DDBJ whole genome shotgun (WGS) entry which is preliminary data.</text>
</comment>
<name>A0A4D4NAA1_STRAX</name>
<dbReference type="Proteomes" id="UP000302139">
    <property type="component" value="Unassembled WGS sequence"/>
</dbReference>